<dbReference type="PANTHER" id="PTHR35994:SF1">
    <property type="entry name" value="PLASTID TRANSCRIPTIONALLY ACTIVE PROTEIN 6, CHLOROPLASTIC"/>
    <property type="match status" value="1"/>
</dbReference>
<organism evidence="1">
    <name type="scientific">Brassica cretica</name>
    <name type="common">Mustard</name>
    <dbReference type="NCBI Taxonomy" id="69181"/>
    <lineage>
        <taxon>Eukaryota</taxon>
        <taxon>Viridiplantae</taxon>
        <taxon>Streptophyta</taxon>
        <taxon>Embryophyta</taxon>
        <taxon>Tracheophyta</taxon>
        <taxon>Spermatophyta</taxon>
        <taxon>Magnoliopsida</taxon>
        <taxon>eudicotyledons</taxon>
        <taxon>Gunneridae</taxon>
        <taxon>Pentapetalae</taxon>
        <taxon>rosids</taxon>
        <taxon>malvids</taxon>
        <taxon>Brassicales</taxon>
        <taxon>Brassicaceae</taxon>
        <taxon>Brassiceae</taxon>
        <taxon>Brassica</taxon>
    </lineage>
</organism>
<gene>
    <name evidence="1" type="ORF">F2Q70_00040315</name>
</gene>
<comment type="caution">
    <text evidence="1">The sequence shown here is derived from an EMBL/GenBank/DDBJ whole genome shotgun (WGS) entry which is preliminary data.</text>
</comment>
<dbReference type="AlphaFoldDB" id="A0A8S9KAE6"/>
<dbReference type="InterPro" id="IPR044710">
    <property type="entry name" value="PTAC6"/>
</dbReference>
<accession>A0A8S9KAE6</accession>
<dbReference type="GO" id="GO:0000427">
    <property type="term" value="C:plastid-encoded plastid RNA polymerase complex"/>
    <property type="evidence" value="ECO:0007669"/>
    <property type="project" value="InterPro"/>
</dbReference>
<sequence length="97" mass="11596">MLTRNYLVWFSGYRCLDHCLCIMQVFLTKHYRNRRSNDPEFVLDLEEIYVIDSKTKSITRARVLVCMVTVRGGRKRDRKDDLLVIRDNETVLKLRGE</sequence>
<dbReference type="EMBL" id="QGKY02000190">
    <property type="protein sequence ID" value="KAF2591634.1"/>
    <property type="molecule type" value="Genomic_DNA"/>
</dbReference>
<evidence type="ECO:0000313" key="1">
    <source>
        <dbReference type="EMBL" id="KAF2591634.1"/>
    </source>
</evidence>
<proteinExistence type="predicted"/>
<dbReference type="PANTHER" id="PTHR35994">
    <property type="entry name" value="EXPRESSED PROTEIN"/>
    <property type="match status" value="1"/>
</dbReference>
<name>A0A8S9KAE6_BRACR</name>
<protein>
    <submittedName>
        <fullName evidence="1">Uncharacterized protein</fullName>
    </submittedName>
</protein>
<reference evidence="1" key="1">
    <citation type="submission" date="2019-12" db="EMBL/GenBank/DDBJ databases">
        <title>Genome sequencing and annotation of Brassica cretica.</title>
        <authorList>
            <person name="Studholme D.J."/>
            <person name="Sarris P.F."/>
        </authorList>
    </citation>
    <scope>NUCLEOTIDE SEQUENCE</scope>
    <source>
        <strain evidence="1">PFS-102/07</strain>
        <tissue evidence="1">Leaf</tissue>
    </source>
</reference>